<accession>K3X3J1</accession>
<sequence length="29" mass="3333">MDQSASRELRSTIVRVMEQFKPPKNTVPS</sequence>
<reference evidence="2" key="2">
    <citation type="submission" date="2010-04" db="EMBL/GenBank/DDBJ databases">
        <authorList>
            <person name="Buell R."/>
            <person name="Hamilton J."/>
            <person name="Hostetler J."/>
        </authorList>
    </citation>
    <scope>NUCLEOTIDE SEQUENCE [LARGE SCALE GENOMIC DNA]</scope>
    <source>
        <strain evidence="2">DAOM:BR144</strain>
    </source>
</reference>
<dbReference type="Proteomes" id="UP000019132">
    <property type="component" value="Unassembled WGS sequence"/>
</dbReference>
<evidence type="ECO:0000313" key="1">
    <source>
        <dbReference type="EnsemblProtists" id="PYU1_T011790"/>
    </source>
</evidence>
<dbReference type="EMBL" id="GL376637">
    <property type="status" value="NOT_ANNOTATED_CDS"/>
    <property type="molecule type" value="Genomic_DNA"/>
</dbReference>
<dbReference type="AlphaFoldDB" id="K3X3J1"/>
<dbReference type="VEuPathDB" id="FungiDB:PYU1_G011764"/>
<reference evidence="1" key="3">
    <citation type="submission" date="2015-02" db="UniProtKB">
        <authorList>
            <consortium name="EnsemblProtists"/>
        </authorList>
    </citation>
    <scope>IDENTIFICATION</scope>
    <source>
        <strain evidence="1">DAOM BR144</strain>
    </source>
</reference>
<dbReference type="HOGENOM" id="CLU_3411370_0_0_1"/>
<dbReference type="InParanoid" id="K3X3J1"/>
<proteinExistence type="predicted"/>
<protein>
    <submittedName>
        <fullName evidence="1">Uncharacterized protein</fullName>
    </submittedName>
</protein>
<reference evidence="2" key="1">
    <citation type="journal article" date="2010" name="Genome Biol.">
        <title>Genome sequence of the necrotrophic plant pathogen Pythium ultimum reveals original pathogenicity mechanisms and effector repertoire.</title>
        <authorList>
            <person name="Levesque C.A."/>
            <person name="Brouwer H."/>
            <person name="Cano L."/>
            <person name="Hamilton J.P."/>
            <person name="Holt C."/>
            <person name="Huitema E."/>
            <person name="Raffaele S."/>
            <person name="Robideau G.P."/>
            <person name="Thines M."/>
            <person name="Win J."/>
            <person name="Zerillo M.M."/>
            <person name="Beakes G.W."/>
            <person name="Boore J.L."/>
            <person name="Busam D."/>
            <person name="Dumas B."/>
            <person name="Ferriera S."/>
            <person name="Fuerstenberg S.I."/>
            <person name="Gachon C.M."/>
            <person name="Gaulin E."/>
            <person name="Govers F."/>
            <person name="Grenville-Briggs L."/>
            <person name="Horner N."/>
            <person name="Hostetler J."/>
            <person name="Jiang R.H."/>
            <person name="Johnson J."/>
            <person name="Krajaejun T."/>
            <person name="Lin H."/>
            <person name="Meijer H.J."/>
            <person name="Moore B."/>
            <person name="Morris P."/>
            <person name="Phuntmart V."/>
            <person name="Puiu D."/>
            <person name="Shetty J."/>
            <person name="Stajich J.E."/>
            <person name="Tripathy S."/>
            <person name="Wawra S."/>
            <person name="van West P."/>
            <person name="Whitty B.R."/>
            <person name="Coutinho P.M."/>
            <person name="Henrissat B."/>
            <person name="Martin F."/>
            <person name="Thomas P.D."/>
            <person name="Tyler B.M."/>
            <person name="De Vries R.P."/>
            <person name="Kamoun S."/>
            <person name="Yandell M."/>
            <person name="Tisserat N."/>
            <person name="Buell C.R."/>
        </authorList>
    </citation>
    <scope>NUCLEOTIDE SEQUENCE</scope>
    <source>
        <strain evidence="2">DAOM:BR144</strain>
    </source>
</reference>
<evidence type="ECO:0000313" key="2">
    <source>
        <dbReference type="Proteomes" id="UP000019132"/>
    </source>
</evidence>
<dbReference type="EnsemblProtists" id="PYU1_T011790">
    <property type="protein sequence ID" value="PYU1_T011790"/>
    <property type="gene ID" value="PYU1_G011764"/>
</dbReference>
<organism evidence="1 2">
    <name type="scientific">Globisporangium ultimum (strain ATCC 200006 / CBS 805.95 / DAOM BR144)</name>
    <name type="common">Pythium ultimum</name>
    <dbReference type="NCBI Taxonomy" id="431595"/>
    <lineage>
        <taxon>Eukaryota</taxon>
        <taxon>Sar</taxon>
        <taxon>Stramenopiles</taxon>
        <taxon>Oomycota</taxon>
        <taxon>Peronosporomycetes</taxon>
        <taxon>Pythiales</taxon>
        <taxon>Pythiaceae</taxon>
        <taxon>Globisporangium</taxon>
    </lineage>
</organism>
<keyword evidence="2" id="KW-1185">Reference proteome</keyword>
<name>K3X3J1_GLOUD</name>